<accession>A0A842HZ21</accession>
<evidence type="ECO:0000259" key="3">
    <source>
        <dbReference type="Pfam" id="PF01965"/>
    </source>
</evidence>
<evidence type="ECO:0000256" key="1">
    <source>
        <dbReference type="ARBA" id="ARBA00008542"/>
    </source>
</evidence>
<dbReference type="InterPro" id="IPR006286">
    <property type="entry name" value="C56_PfpI-like"/>
</dbReference>
<dbReference type="NCBIfam" id="TIGR01382">
    <property type="entry name" value="PfpI"/>
    <property type="match status" value="1"/>
</dbReference>
<dbReference type="RefSeq" id="WP_185801682.1">
    <property type="nucleotide sequence ID" value="NZ_JACJVJ010000002.1"/>
</dbReference>
<dbReference type="SUPFAM" id="SSF52317">
    <property type="entry name" value="Class I glutamine amidotransferase-like"/>
    <property type="match status" value="1"/>
</dbReference>
<evidence type="ECO:0000313" key="5">
    <source>
        <dbReference type="Proteomes" id="UP000564378"/>
    </source>
</evidence>
<feature type="region of interest" description="Disordered" evidence="2">
    <location>
        <begin position="33"/>
        <end position="62"/>
    </location>
</feature>
<dbReference type="PANTHER" id="PTHR42733">
    <property type="entry name" value="DJ-1 PROTEIN"/>
    <property type="match status" value="1"/>
</dbReference>
<keyword evidence="4" id="KW-0315">Glutamine amidotransferase</keyword>
<dbReference type="PANTHER" id="PTHR42733:SF12">
    <property type="entry name" value="PROTEINASE"/>
    <property type="match status" value="1"/>
</dbReference>
<protein>
    <submittedName>
        <fullName evidence="4">Type 1 glutamine amidotransferase</fullName>
    </submittedName>
</protein>
<keyword evidence="4" id="KW-0808">Transferase</keyword>
<name>A0A842HZ21_9SPHN</name>
<dbReference type="PROSITE" id="PS51276">
    <property type="entry name" value="PEPTIDASE_C56_PFPI"/>
    <property type="match status" value="1"/>
</dbReference>
<evidence type="ECO:0000256" key="2">
    <source>
        <dbReference type="SAM" id="MobiDB-lite"/>
    </source>
</evidence>
<dbReference type="CDD" id="cd03134">
    <property type="entry name" value="GATase1_PfpI_like"/>
    <property type="match status" value="1"/>
</dbReference>
<gene>
    <name evidence="4" type="ORF">H6P80_12440</name>
</gene>
<dbReference type="Gene3D" id="3.40.50.880">
    <property type="match status" value="1"/>
</dbReference>
<dbReference type="AlphaFoldDB" id="A0A842HZ21"/>
<dbReference type="GO" id="GO:0016740">
    <property type="term" value="F:transferase activity"/>
    <property type="evidence" value="ECO:0007669"/>
    <property type="project" value="UniProtKB-KW"/>
</dbReference>
<keyword evidence="5" id="KW-1185">Reference proteome</keyword>
<dbReference type="InterPro" id="IPR029062">
    <property type="entry name" value="Class_I_gatase-like"/>
</dbReference>
<evidence type="ECO:0000313" key="4">
    <source>
        <dbReference type="EMBL" id="MBC2778426.1"/>
    </source>
</evidence>
<proteinExistence type="inferred from homology"/>
<organism evidence="4 5">
    <name type="scientific">Parasphingopyxis marina</name>
    <dbReference type="NCBI Taxonomy" id="2761622"/>
    <lineage>
        <taxon>Bacteria</taxon>
        <taxon>Pseudomonadati</taxon>
        <taxon>Pseudomonadota</taxon>
        <taxon>Alphaproteobacteria</taxon>
        <taxon>Sphingomonadales</taxon>
        <taxon>Sphingomonadaceae</taxon>
        <taxon>Parasphingopyxis</taxon>
    </lineage>
</organism>
<sequence>MTTPIGQAKILMLATDGFEYSELTEPRSRLETRGADVWLASPDTKPITGESGGTPKGEPIRPDMTLDAVDPSDYDALLLPGGQRNPDSLRIEDRAIAIIRAFGEAGKPIAAICHAPWLLIEAGLVEGKAVTGWPSVRTDLRNAGGTVRDEEVVVDGNIITSRKPDDIPAFTDALIAAIEDRDGERKAA</sequence>
<dbReference type="Proteomes" id="UP000564378">
    <property type="component" value="Unassembled WGS sequence"/>
</dbReference>
<dbReference type="Pfam" id="PF01965">
    <property type="entry name" value="DJ-1_PfpI"/>
    <property type="match status" value="1"/>
</dbReference>
<comment type="caution">
    <text evidence="4">The sequence shown here is derived from an EMBL/GenBank/DDBJ whole genome shotgun (WGS) entry which is preliminary data.</text>
</comment>
<comment type="similarity">
    <text evidence="1">Belongs to the peptidase C56 family.</text>
</comment>
<dbReference type="InterPro" id="IPR002818">
    <property type="entry name" value="DJ-1/PfpI"/>
</dbReference>
<dbReference type="EMBL" id="JACJVJ010000002">
    <property type="protein sequence ID" value="MBC2778426.1"/>
    <property type="molecule type" value="Genomic_DNA"/>
</dbReference>
<feature type="domain" description="DJ-1/PfpI" evidence="3">
    <location>
        <begin position="9"/>
        <end position="176"/>
    </location>
</feature>
<reference evidence="4 5" key="1">
    <citation type="submission" date="2020-08" db="EMBL/GenBank/DDBJ databases">
        <title>Draft genome sequence of Parasphingopyxis sp. GrpM-11.</title>
        <authorList>
            <person name="Oh J."/>
            <person name="Roh D.-H."/>
        </authorList>
    </citation>
    <scope>NUCLEOTIDE SEQUENCE [LARGE SCALE GENOMIC DNA]</scope>
    <source>
        <strain evidence="4 5">GrpM-11</strain>
    </source>
</reference>